<feature type="transmembrane region" description="Helical" evidence="1">
    <location>
        <begin position="155"/>
        <end position="175"/>
    </location>
</feature>
<evidence type="ECO:0000256" key="1">
    <source>
        <dbReference type="SAM" id="Phobius"/>
    </source>
</evidence>
<dbReference type="RefSeq" id="WP_110756137.1">
    <property type="nucleotide sequence ID" value="NZ_PRLG01000003.1"/>
</dbReference>
<dbReference type="EMBL" id="PRLG01000003">
    <property type="protein sequence ID" value="PYY30976.1"/>
    <property type="molecule type" value="Genomic_DNA"/>
</dbReference>
<proteinExistence type="predicted"/>
<evidence type="ECO:0000313" key="2">
    <source>
        <dbReference type="EMBL" id="PYY30976.1"/>
    </source>
</evidence>
<evidence type="ECO:0000313" key="3">
    <source>
        <dbReference type="Proteomes" id="UP000247459"/>
    </source>
</evidence>
<accession>A0A2W0CE22</accession>
<reference evidence="2 3" key="1">
    <citation type="submission" date="2018-01" db="EMBL/GenBank/DDBJ databases">
        <title>Genome sequence of the PGP bacterium Paenibacillus illinoisensis E3.</title>
        <authorList>
            <person name="Rolli E."/>
            <person name="Marasco R."/>
            <person name="Bessem C."/>
            <person name="Michoud G."/>
            <person name="Gaiarsa S."/>
            <person name="Borin S."/>
            <person name="Daffonchio D."/>
        </authorList>
    </citation>
    <scope>NUCLEOTIDE SEQUENCE [LARGE SCALE GENOMIC DNA]</scope>
    <source>
        <strain evidence="2 3">E3</strain>
    </source>
</reference>
<comment type="caution">
    <text evidence="2">The sequence shown here is derived from an EMBL/GenBank/DDBJ whole genome shotgun (WGS) entry which is preliminary data.</text>
</comment>
<protein>
    <submittedName>
        <fullName evidence="2">Uncharacterized protein</fullName>
    </submittedName>
</protein>
<keyword evidence="1" id="KW-0812">Transmembrane</keyword>
<feature type="transmembrane region" description="Helical" evidence="1">
    <location>
        <begin position="84"/>
        <end position="106"/>
    </location>
</feature>
<dbReference type="OrthoDB" id="1936187at2"/>
<feature type="transmembrane region" description="Helical" evidence="1">
    <location>
        <begin position="126"/>
        <end position="143"/>
    </location>
</feature>
<name>A0A2W0CE22_9BACL</name>
<dbReference type="AlphaFoldDB" id="A0A2W0CE22"/>
<keyword evidence="1" id="KW-1133">Transmembrane helix</keyword>
<gene>
    <name evidence="2" type="ORF">PIL02S_00523</name>
</gene>
<feature type="transmembrane region" description="Helical" evidence="1">
    <location>
        <begin position="208"/>
        <end position="229"/>
    </location>
</feature>
<sequence>MTSLVSFLHTCYMRSYRYGPPTFVFFLGIIFVYSVVPNPVMASYAFSTTFLFIISAVICYTFIDIETSNQESVTMLHSGSLLKLYISKLVYSWLFSVPLALYAVLFPALFQKFDRNPSFEELCMSLIYHVSSSWLGVALACWFSSKFIRSRVMSFLLLSVVVVVTLSVQGIENILPEGLENMILLLPPLNSTVNVLVDYDAATLYSKLNVIGASLLYGVISAALFLFMLHRRKLDSSYS</sequence>
<dbReference type="Proteomes" id="UP000247459">
    <property type="component" value="Unassembled WGS sequence"/>
</dbReference>
<keyword evidence="1" id="KW-0472">Membrane</keyword>
<feature type="transmembrane region" description="Helical" evidence="1">
    <location>
        <begin position="18"/>
        <end position="36"/>
    </location>
</feature>
<feature type="transmembrane region" description="Helical" evidence="1">
    <location>
        <begin position="42"/>
        <end position="63"/>
    </location>
</feature>
<organism evidence="2 3">
    <name type="scientific">Paenibacillus illinoisensis</name>
    <dbReference type="NCBI Taxonomy" id="59845"/>
    <lineage>
        <taxon>Bacteria</taxon>
        <taxon>Bacillati</taxon>
        <taxon>Bacillota</taxon>
        <taxon>Bacilli</taxon>
        <taxon>Bacillales</taxon>
        <taxon>Paenibacillaceae</taxon>
        <taxon>Paenibacillus</taxon>
    </lineage>
</organism>